<dbReference type="PANTHER" id="PTHR12599">
    <property type="entry name" value="PTERIN-4-ALPHA-CARBINOLAMINE DEHYDRATASE"/>
    <property type="match status" value="1"/>
</dbReference>
<reference evidence="6 7" key="1">
    <citation type="submission" date="2015-04" db="EMBL/GenBank/DDBJ databases">
        <authorList>
            <person name="Heijne W.H."/>
            <person name="Fedorova N.D."/>
            <person name="Nierman W.C."/>
            <person name="Vollebregt A.W."/>
            <person name="Zhao Z."/>
            <person name="Wu L."/>
            <person name="Kumar M."/>
            <person name="Stam H."/>
            <person name="van den Berg M.A."/>
            <person name="Pel H.J."/>
        </authorList>
    </citation>
    <scope>NUCLEOTIDE SEQUENCE [LARGE SCALE GENOMIC DNA]</scope>
    <source>
        <strain evidence="6 7">CBS 393.64</strain>
    </source>
</reference>
<comment type="similarity">
    <text evidence="2">Belongs to the pterin-4-alpha-carbinolamine dehydratase family.</text>
</comment>
<dbReference type="GeneID" id="25321338"/>
<dbReference type="PANTHER" id="PTHR12599:SF0">
    <property type="entry name" value="PTERIN-4-ALPHA-CARBINOLAMINE DEHYDRATASE"/>
    <property type="match status" value="1"/>
</dbReference>
<accession>A0A0F4YFQ7</accession>
<gene>
    <name evidence="6" type="ORF">T310_9400</name>
</gene>
<evidence type="ECO:0000256" key="2">
    <source>
        <dbReference type="ARBA" id="ARBA00006472"/>
    </source>
</evidence>
<dbReference type="STRING" id="1408163.A0A0F4YFQ7"/>
<dbReference type="InterPro" id="IPR001533">
    <property type="entry name" value="Pterin_deHydtase"/>
</dbReference>
<dbReference type="Gene3D" id="3.30.1360.20">
    <property type="entry name" value="Transcriptional coactivator/pterin dehydratase"/>
    <property type="match status" value="1"/>
</dbReference>
<comment type="caution">
    <text evidence="6">The sequence shown here is derived from an EMBL/GenBank/DDBJ whole genome shotgun (WGS) entry which is preliminary data.</text>
</comment>
<evidence type="ECO:0000256" key="1">
    <source>
        <dbReference type="ARBA" id="ARBA00001554"/>
    </source>
</evidence>
<organism evidence="6 7">
    <name type="scientific">Rasamsonia emersonii (strain ATCC 16479 / CBS 393.64 / IMI 116815)</name>
    <dbReference type="NCBI Taxonomy" id="1408163"/>
    <lineage>
        <taxon>Eukaryota</taxon>
        <taxon>Fungi</taxon>
        <taxon>Dikarya</taxon>
        <taxon>Ascomycota</taxon>
        <taxon>Pezizomycotina</taxon>
        <taxon>Eurotiomycetes</taxon>
        <taxon>Eurotiomycetidae</taxon>
        <taxon>Eurotiales</taxon>
        <taxon>Trichocomaceae</taxon>
        <taxon>Rasamsonia</taxon>
    </lineage>
</organism>
<evidence type="ECO:0000313" key="6">
    <source>
        <dbReference type="EMBL" id="KKA16994.1"/>
    </source>
</evidence>
<dbReference type="EC" id="4.2.1.96" evidence="3"/>
<dbReference type="AlphaFoldDB" id="A0A0F4YFQ7"/>
<evidence type="ECO:0000256" key="5">
    <source>
        <dbReference type="ARBA" id="ARBA00030497"/>
    </source>
</evidence>
<dbReference type="OrthoDB" id="277398at2759"/>
<dbReference type="GO" id="GO:0006729">
    <property type="term" value="P:tetrahydrobiopterin biosynthetic process"/>
    <property type="evidence" value="ECO:0007669"/>
    <property type="project" value="InterPro"/>
</dbReference>
<keyword evidence="4" id="KW-0456">Lyase</keyword>
<evidence type="ECO:0000256" key="4">
    <source>
        <dbReference type="ARBA" id="ARBA00023239"/>
    </source>
</evidence>
<dbReference type="Proteomes" id="UP000053958">
    <property type="component" value="Unassembled WGS sequence"/>
</dbReference>
<protein>
    <recommendedName>
        <fullName evidence="3">4a-hydroxytetrahydrobiopterin dehydratase</fullName>
        <ecNumber evidence="3">4.2.1.96</ecNumber>
    </recommendedName>
    <alternativeName>
        <fullName evidence="5">4-alpha-hydroxy-tetrahydropterin dehydratase</fullName>
    </alternativeName>
</protein>
<evidence type="ECO:0000313" key="7">
    <source>
        <dbReference type="Proteomes" id="UP000053958"/>
    </source>
</evidence>
<keyword evidence="7" id="KW-1185">Reference proteome</keyword>
<dbReference type="InterPro" id="IPR036428">
    <property type="entry name" value="PCD_sf"/>
</dbReference>
<dbReference type="GO" id="GO:0008124">
    <property type="term" value="F:4-alpha-hydroxytetrahydrobiopterin dehydratase activity"/>
    <property type="evidence" value="ECO:0007669"/>
    <property type="project" value="UniProtKB-EC"/>
</dbReference>
<dbReference type="Pfam" id="PF01329">
    <property type="entry name" value="Pterin_4a"/>
    <property type="match status" value="1"/>
</dbReference>
<evidence type="ECO:0000256" key="3">
    <source>
        <dbReference type="ARBA" id="ARBA00013252"/>
    </source>
</evidence>
<proteinExistence type="inferred from homology"/>
<sequence>MAAAAAASTAALTLRGLRQNSRSIPIFLSPARRAAIPTSNTRFLSNTPKMTTAFAEADAKEPIFAAGVDQDQFLPQTQALLEEGQWTLDEERMGVTKTFYFKTYTKCLIIGIRSKSKNHHSTMTIKAGSVQVHWTTHHPRGLTDKDIYMAQYCDEQARLIGTVDRSEANKCGPKTKKEDGAGTQ</sequence>
<dbReference type="EMBL" id="LASV01000722">
    <property type="protein sequence ID" value="KKA16994.1"/>
    <property type="molecule type" value="Genomic_DNA"/>
</dbReference>
<name>A0A0F4YFQ7_RASE3</name>
<dbReference type="SUPFAM" id="SSF55248">
    <property type="entry name" value="PCD-like"/>
    <property type="match status" value="1"/>
</dbReference>
<dbReference type="RefSeq" id="XP_013323606.1">
    <property type="nucleotide sequence ID" value="XM_013468152.1"/>
</dbReference>
<comment type="catalytic activity">
    <reaction evidence="1">
        <text>(4aS,6R)-4a-hydroxy-L-erythro-5,6,7,8-tetrahydrobiopterin = (6R)-L-erythro-6,7-dihydrobiopterin + H2O</text>
        <dbReference type="Rhea" id="RHEA:11920"/>
        <dbReference type="ChEBI" id="CHEBI:15377"/>
        <dbReference type="ChEBI" id="CHEBI:15642"/>
        <dbReference type="ChEBI" id="CHEBI:43120"/>
        <dbReference type="EC" id="4.2.1.96"/>
    </reaction>
</comment>